<sequence>MPVRLTVKIL</sequence>
<accession>A0A0E9VM54</accession>
<reference evidence="1" key="1">
    <citation type="submission" date="2014-11" db="EMBL/GenBank/DDBJ databases">
        <authorList>
            <person name="Amaro Gonzalez C."/>
        </authorList>
    </citation>
    <scope>NUCLEOTIDE SEQUENCE</scope>
</reference>
<organism evidence="1">
    <name type="scientific">Anguilla anguilla</name>
    <name type="common">European freshwater eel</name>
    <name type="synonym">Muraena anguilla</name>
    <dbReference type="NCBI Taxonomy" id="7936"/>
    <lineage>
        <taxon>Eukaryota</taxon>
        <taxon>Metazoa</taxon>
        <taxon>Chordata</taxon>
        <taxon>Craniata</taxon>
        <taxon>Vertebrata</taxon>
        <taxon>Euteleostomi</taxon>
        <taxon>Actinopterygii</taxon>
        <taxon>Neopterygii</taxon>
        <taxon>Teleostei</taxon>
        <taxon>Anguilliformes</taxon>
        <taxon>Anguillidae</taxon>
        <taxon>Anguilla</taxon>
    </lineage>
</organism>
<name>A0A0E9VM54_ANGAN</name>
<evidence type="ECO:0000313" key="1">
    <source>
        <dbReference type="EMBL" id="JAH78283.1"/>
    </source>
</evidence>
<protein>
    <submittedName>
        <fullName evidence="1">Uncharacterized protein</fullName>
    </submittedName>
</protein>
<reference evidence="1" key="2">
    <citation type="journal article" date="2015" name="Fish Shellfish Immunol.">
        <title>Early steps in the European eel (Anguilla anguilla)-Vibrio vulnificus interaction in the gills: Role of the RtxA13 toxin.</title>
        <authorList>
            <person name="Callol A."/>
            <person name="Pajuelo D."/>
            <person name="Ebbesson L."/>
            <person name="Teles M."/>
            <person name="MacKenzie S."/>
            <person name="Amaro C."/>
        </authorList>
    </citation>
    <scope>NUCLEOTIDE SEQUENCE</scope>
</reference>
<dbReference type="EMBL" id="GBXM01030294">
    <property type="protein sequence ID" value="JAH78283.1"/>
    <property type="molecule type" value="Transcribed_RNA"/>
</dbReference>
<proteinExistence type="predicted"/>